<keyword evidence="3" id="KW-1185">Reference proteome</keyword>
<sequence length="87" mass="8609">MTPRETTTSDSGAAAAGTAVAHRQVAVVTAAASRRAETGMTDLRGGGEAELSAAARAMTAHEARACGAGPQSSSCRPTPLLDEVSAP</sequence>
<accession>A0ABN3NZE3</accession>
<proteinExistence type="predicted"/>
<dbReference type="EMBL" id="BAAATM010000018">
    <property type="protein sequence ID" value="GAA2550719.1"/>
    <property type="molecule type" value="Genomic_DNA"/>
</dbReference>
<evidence type="ECO:0000313" key="2">
    <source>
        <dbReference type="EMBL" id="GAA2550719.1"/>
    </source>
</evidence>
<gene>
    <name evidence="2" type="ORF">GCM10010423_58800</name>
</gene>
<evidence type="ECO:0000313" key="3">
    <source>
        <dbReference type="Proteomes" id="UP001501095"/>
    </source>
</evidence>
<feature type="region of interest" description="Disordered" evidence="1">
    <location>
        <begin position="1"/>
        <end position="22"/>
    </location>
</feature>
<evidence type="ECO:0000256" key="1">
    <source>
        <dbReference type="SAM" id="MobiDB-lite"/>
    </source>
</evidence>
<comment type="caution">
    <text evidence="2">The sequence shown here is derived from an EMBL/GenBank/DDBJ whole genome shotgun (WGS) entry which is preliminary data.</text>
</comment>
<organism evidence="2 3">
    <name type="scientific">Streptomyces levis</name>
    <dbReference type="NCBI Taxonomy" id="285566"/>
    <lineage>
        <taxon>Bacteria</taxon>
        <taxon>Bacillati</taxon>
        <taxon>Actinomycetota</taxon>
        <taxon>Actinomycetes</taxon>
        <taxon>Kitasatosporales</taxon>
        <taxon>Streptomycetaceae</taxon>
        <taxon>Streptomyces</taxon>
    </lineage>
</organism>
<dbReference type="Proteomes" id="UP001501095">
    <property type="component" value="Unassembled WGS sequence"/>
</dbReference>
<name>A0ABN3NZE3_9ACTN</name>
<reference evidence="2 3" key="1">
    <citation type="journal article" date="2019" name="Int. J. Syst. Evol. Microbiol.">
        <title>The Global Catalogue of Microorganisms (GCM) 10K type strain sequencing project: providing services to taxonomists for standard genome sequencing and annotation.</title>
        <authorList>
            <consortium name="The Broad Institute Genomics Platform"/>
            <consortium name="The Broad Institute Genome Sequencing Center for Infectious Disease"/>
            <person name="Wu L."/>
            <person name="Ma J."/>
        </authorList>
    </citation>
    <scope>NUCLEOTIDE SEQUENCE [LARGE SCALE GENOMIC DNA]</scope>
    <source>
        <strain evidence="2 3">JCM 6924</strain>
    </source>
</reference>
<protein>
    <submittedName>
        <fullName evidence="2">Uncharacterized protein</fullName>
    </submittedName>
</protein>
<feature type="region of interest" description="Disordered" evidence="1">
    <location>
        <begin position="63"/>
        <end position="87"/>
    </location>
</feature>